<proteinExistence type="predicted"/>
<protein>
    <recommendedName>
        <fullName evidence="1">General transcription factor 3C polypeptide 1 winged-helix domain-containing protein</fullName>
    </recommendedName>
</protein>
<feature type="domain" description="General transcription factor 3C polypeptide 1 winged-helix" evidence="1">
    <location>
        <begin position="3"/>
        <end position="113"/>
    </location>
</feature>
<dbReference type="AlphaFoldDB" id="A0A811NIR2"/>
<dbReference type="GO" id="GO:0042791">
    <property type="term" value="P:5S class rRNA transcription by RNA polymerase III"/>
    <property type="evidence" value="ECO:0007669"/>
    <property type="project" value="TreeGrafter"/>
</dbReference>
<dbReference type="OrthoDB" id="688978at2759"/>
<keyword evidence="3" id="KW-1185">Reference proteome</keyword>
<dbReference type="EMBL" id="CAJGYO010000004">
    <property type="protein sequence ID" value="CAD6223018.1"/>
    <property type="molecule type" value="Genomic_DNA"/>
</dbReference>
<evidence type="ECO:0000313" key="2">
    <source>
        <dbReference type="EMBL" id="CAD6223018.1"/>
    </source>
</evidence>
<evidence type="ECO:0000259" key="1">
    <source>
        <dbReference type="Pfam" id="PF23704"/>
    </source>
</evidence>
<reference evidence="2" key="1">
    <citation type="submission" date="2020-10" db="EMBL/GenBank/DDBJ databases">
        <authorList>
            <person name="Han B."/>
            <person name="Lu T."/>
            <person name="Zhao Q."/>
            <person name="Huang X."/>
            <person name="Zhao Y."/>
        </authorList>
    </citation>
    <scope>NUCLEOTIDE SEQUENCE</scope>
</reference>
<evidence type="ECO:0000313" key="3">
    <source>
        <dbReference type="Proteomes" id="UP000604825"/>
    </source>
</evidence>
<dbReference type="InterPro" id="IPR056428">
    <property type="entry name" value="WH_GTF3C1"/>
</dbReference>
<dbReference type="PANTHER" id="PTHR15180">
    <property type="entry name" value="GENERAL TRANSCRIPTION FACTOR 3C POLYPEPTIDE 1"/>
    <property type="match status" value="1"/>
</dbReference>
<dbReference type="Proteomes" id="UP000604825">
    <property type="component" value="Unassembled WGS sequence"/>
</dbReference>
<comment type="caution">
    <text evidence="2">The sequence shown here is derived from an EMBL/GenBank/DDBJ whole genome shotgun (WGS) entry which is preliminary data.</text>
</comment>
<name>A0A811NIR2_9POAL</name>
<organism evidence="2 3">
    <name type="scientific">Miscanthus lutarioriparius</name>
    <dbReference type="NCBI Taxonomy" id="422564"/>
    <lineage>
        <taxon>Eukaryota</taxon>
        <taxon>Viridiplantae</taxon>
        <taxon>Streptophyta</taxon>
        <taxon>Embryophyta</taxon>
        <taxon>Tracheophyta</taxon>
        <taxon>Spermatophyta</taxon>
        <taxon>Magnoliopsida</taxon>
        <taxon>Liliopsida</taxon>
        <taxon>Poales</taxon>
        <taxon>Poaceae</taxon>
        <taxon>PACMAD clade</taxon>
        <taxon>Panicoideae</taxon>
        <taxon>Andropogonodae</taxon>
        <taxon>Andropogoneae</taxon>
        <taxon>Saccharinae</taxon>
        <taxon>Miscanthus</taxon>
    </lineage>
</organism>
<dbReference type="InterPro" id="IPR044210">
    <property type="entry name" value="Tfc3-like"/>
</dbReference>
<accession>A0A811NIR2</accession>
<sequence>MAMDVLVSVALDEVCASLSAGLPVTGLWTALSGEFEAAGLPLDLAVKSALFARLIALPHISLMERKPGKKPGEQGKPDDTLVHSAAKTVEAAERHGALLFASPALSNNFLGIYDHRYSASKLSAKQKGTLERVGASRDHENIIELNKADITKRGTCKFLAIANALELLKVTGNGMKPVTLSGKFFFNASYSPFPFGSGKKASESSKWLVGQQKNIVDSTVCLHPDLHCKELVRLFSLVLSGELLILPSLPSGGVGEADEPNSFSPLIEDTSELDCRTHKLKATELKSSRSKKQKPLPKIDSDFCYRRDKGFPGIQVALTQERIQTNNLMQMLHHKDCLVFTLDREMGCKNVDSQVESHDILSDLNDLSSCRCLLSASRLENSHSGWPWDTMEVYAKQLPSLSCNKDEPFFLSSDLFRDAFCIIHQTGEQGINLREISQALHPLGMQSISLVVDMLERFQLVMKINAYDGVQIVDSIHKPKYHIRTPVKYSHCNCLRGPASEVASIEDTRNILEEKHAMPINLHGTVRKVGDGRTLTVLNVQRKASSHLHSQSPADDDEPSTLNLGSGCCHVCKSHIYHPILPWINGDGSMNGTVYEGLSRRIIGYVMQYPGISEEDVIHRMDVLNPQTCRTLLGKLTVDKHLYVRVSDEPVPAAPIMLQSLLRQGHYKTPSKSGRRYFANPMSTSML</sequence>
<dbReference type="Pfam" id="PF23704">
    <property type="entry name" value="WHD_GTF3C1_N"/>
    <property type="match status" value="1"/>
</dbReference>
<dbReference type="GO" id="GO:0006384">
    <property type="term" value="P:transcription initiation at RNA polymerase III promoter"/>
    <property type="evidence" value="ECO:0007669"/>
    <property type="project" value="InterPro"/>
</dbReference>
<dbReference type="GO" id="GO:0003677">
    <property type="term" value="F:DNA binding"/>
    <property type="evidence" value="ECO:0007669"/>
    <property type="project" value="InterPro"/>
</dbReference>
<dbReference type="GO" id="GO:0000127">
    <property type="term" value="C:transcription factor TFIIIC complex"/>
    <property type="evidence" value="ECO:0007669"/>
    <property type="project" value="InterPro"/>
</dbReference>
<dbReference type="PANTHER" id="PTHR15180:SF3">
    <property type="entry name" value="B-BLOCK BINDING SUBUNIT OF TFIIIC DOMAIN-CONTAINING PROTEIN"/>
    <property type="match status" value="1"/>
</dbReference>
<gene>
    <name evidence="2" type="ORF">NCGR_LOCUS15503</name>
</gene>